<proteinExistence type="predicted"/>
<reference evidence="1 2" key="1">
    <citation type="journal article" date="2020" name="Cell">
        <title>Large-Scale Comparative Analyses of Tick Genomes Elucidate Their Genetic Diversity and Vector Capacities.</title>
        <authorList>
            <consortium name="Tick Genome and Microbiome Consortium (TIGMIC)"/>
            <person name="Jia N."/>
            <person name="Wang J."/>
            <person name="Shi W."/>
            <person name="Du L."/>
            <person name="Sun Y."/>
            <person name="Zhan W."/>
            <person name="Jiang J.F."/>
            <person name="Wang Q."/>
            <person name="Zhang B."/>
            <person name="Ji P."/>
            <person name="Bell-Sakyi L."/>
            <person name="Cui X.M."/>
            <person name="Yuan T.T."/>
            <person name="Jiang B.G."/>
            <person name="Yang W.F."/>
            <person name="Lam T.T."/>
            <person name="Chang Q.C."/>
            <person name="Ding S.J."/>
            <person name="Wang X.J."/>
            <person name="Zhu J.G."/>
            <person name="Ruan X.D."/>
            <person name="Zhao L."/>
            <person name="Wei J.T."/>
            <person name="Ye R.Z."/>
            <person name="Que T.C."/>
            <person name="Du C.H."/>
            <person name="Zhou Y.H."/>
            <person name="Cheng J.X."/>
            <person name="Dai P.F."/>
            <person name="Guo W.B."/>
            <person name="Han X.H."/>
            <person name="Huang E.J."/>
            <person name="Li L.F."/>
            <person name="Wei W."/>
            <person name="Gao Y.C."/>
            <person name="Liu J.Z."/>
            <person name="Shao H.Z."/>
            <person name="Wang X."/>
            <person name="Wang C.C."/>
            <person name="Yang T.C."/>
            <person name="Huo Q.B."/>
            <person name="Li W."/>
            <person name="Chen H.Y."/>
            <person name="Chen S.E."/>
            <person name="Zhou L.G."/>
            <person name="Ni X.B."/>
            <person name="Tian J.H."/>
            <person name="Sheng Y."/>
            <person name="Liu T."/>
            <person name="Pan Y.S."/>
            <person name="Xia L.Y."/>
            <person name="Li J."/>
            <person name="Zhao F."/>
            <person name="Cao W.C."/>
        </authorList>
    </citation>
    <scope>NUCLEOTIDE SEQUENCE [LARGE SCALE GENOMIC DNA]</scope>
    <source>
        <strain evidence="1">Iper-2018</strain>
    </source>
</reference>
<organism evidence="1 2">
    <name type="scientific">Ixodes persulcatus</name>
    <name type="common">Taiga tick</name>
    <dbReference type="NCBI Taxonomy" id="34615"/>
    <lineage>
        <taxon>Eukaryota</taxon>
        <taxon>Metazoa</taxon>
        <taxon>Ecdysozoa</taxon>
        <taxon>Arthropoda</taxon>
        <taxon>Chelicerata</taxon>
        <taxon>Arachnida</taxon>
        <taxon>Acari</taxon>
        <taxon>Parasitiformes</taxon>
        <taxon>Ixodida</taxon>
        <taxon>Ixodoidea</taxon>
        <taxon>Ixodidae</taxon>
        <taxon>Ixodinae</taxon>
        <taxon>Ixodes</taxon>
    </lineage>
</organism>
<evidence type="ECO:0000313" key="2">
    <source>
        <dbReference type="Proteomes" id="UP000805193"/>
    </source>
</evidence>
<name>A0AC60P9V5_IXOPE</name>
<comment type="caution">
    <text evidence="1">The sequence shown here is derived from an EMBL/GenBank/DDBJ whole genome shotgun (WGS) entry which is preliminary data.</text>
</comment>
<dbReference type="Proteomes" id="UP000805193">
    <property type="component" value="Unassembled WGS sequence"/>
</dbReference>
<dbReference type="EMBL" id="JABSTQ010010976">
    <property type="protein sequence ID" value="KAG0416201.1"/>
    <property type="molecule type" value="Genomic_DNA"/>
</dbReference>
<accession>A0AC60P9V5</accession>
<sequence>MFWKPAPSFPCGEHKVDVISQILHFFVSMRMRQHSGAARRAISARHALFRHATAGCAAPCLRCGHGHVTTNCTQRRSYADATVRHRDNRPRGPQPTRVPEACENPERLVVDSDPSILPRVPPPPCADRVSSAPSGEDASAASSSEAAPKVPAATDGPKDADVLDSDSERLVIVEGDGDVTPGQGDPPCTPVLPASATSGELSRDSASAEDADMTSDRSDAKRGISTKSSRSNATRTSRVKKKRLGQAYCGSNLLVL</sequence>
<keyword evidence="2" id="KW-1185">Reference proteome</keyword>
<evidence type="ECO:0000313" key="1">
    <source>
        <dbReference type="EMBL" id="KAG0416201.1"/>
    </source>
</evidence>
<protein>
    <submittedName>
        <fullName evidence="1">Uncharacterized protein</fullName>
    </submittedName>
</protein>
<gene>
    <name evidence="1" type="ORF">HPB47_006625</name>
</gene>